<dbReference type="GO" id="GO:0005737">
    <property type="term" value="C:cytoplasm"/>
    <property type="evidence" value="ECO:0007669"/>
    <property type="project" value="TreeGrafter"/>
</dbReference>
<dbReference type="InterPro" id="IPR051783">
    <property type="entry name" value="NAD(P)-dependent_oxidoreduct"/>
</dbReference>
<dbReference type="EMBL" id="CP045121">
    <property type="protein sequence ID" value="QIN80913.1"/>
    <property type="molecule type" value="Genomic_DNA"/>
</dbReference>
<proteinExistence type="predicted"/>
<dbReference type="PANTHER" id="PTHR48079:SF6">
    <property type="entry name" value="NAD(P)-BINDING DOMAIN-CONTAINING PROTEIN-RELATED"/>
    <property type="match status" value="1"/>
</dbReference>
<evidence type="ECO:0000313" key="2">
    <source>
        <dbReference type="EMBL" id="QIN80913.1"/>
    </source>
</evidence>
<dbReference type="AlphaFoldDB" id="A0A6G8Q379"/>
<keyword evidence="3" id="KW-1185">Reference proteome</keyword>
<dbReference type="GO" id="GO:0004029">
    <property type="term" value="F:aldehyde dehydrogenase (NAD+) activity"/>
    <property type="evidence" value="ECO:0007669"/>
    <property type="project" value="TreeGrafter"/>
</dbReference>
<evidence type="ECO:0000259" key="1">
    <source>
        <dbReference type="Pfam" id="PF01370"/>
    </source>
</evidence>
<gene>
    <name evidence="2" type="ORF">GBA65_19580</name>
</gene>
<protein>
    <submittedName>
        <fullName evidence="2">NAD-dependent epimerase/dehydratase family protein</fullName>
    </submittedName>
</protein>
<dbReference type="SUPFAM" id="SSF51735">
    <property type="entry name" value="NAD(P)-binding Rossmann-fold domains"/>
    <property type="match status" value="1"/>
</dbReference>
<dbReference type="KEGG" id="rmar:GBA65_19580"/>
<accession>A0A6G8Q379</accession>
<sequence>MKVLVTGATGYVGSAVVDALLAAGHAVSGLARSEGSARELADRGVSVVMGDVTDAGSIEGAARDAEAVVHAATTHGPDAEAADRTAVGAILRALEGTGRTFVYTSGAWVMGDTPEGVELADEETPIDPTPMLAWRPPVEREVLGARSRGVRAFVVRPALVYGAGGGVVDELVGWARERGAGRFVAPPGGEPSWTLVHRDDLGDLYALLLASELVGGTLLVAAGDGPHAARDVAAAASRAAGASDRAEPWPLDEAREELGDYADALALDQRLSSERARRTLGWAPSAPTVFDELRDGSYGP</sequence>
<dbReference type="Proteomes" id="UP000502706">
    <property type="component" value="Chromosome"/>
</dbReference>
<dbReference type="Pfam" id="PF01370">
    <property type="entry name" value="Epimerase"/>
    <property type="match status" value="1"/>
</dbReference>
<name>A0A6G8Q379_9ACTN</name>
<feature type="domain" description="NAD-dependent epimerase/dehydratase" evidence="1">
    <location>
        <begin position="3"/>
        <end position="211"/>
    </location>
</feature>
<dbReference type="PANTHER" id="PTHR48079">
    <property type="entry name" value="PROTEIN YEEZ"/>
    <property type="match status" value="1"/>
</dbReference>
<organism evidence="2 3">
    <name type="scientific">Rubrobacter marinus</name>
    <dbReference type="NCBI Taxonomy" id="2653852"/>
    <lineage>
        <taxon>Bacteria</taxon>
        <taxon>Bacillati</taxon>
        <taxon>Actinomycetota</taxon>
        <taxon>Rubrobacteria</taxon>
        <taxon>Rubrobacterales</taxon>
        <taxon>Rubrobacteraceae</taxon>
        <taxon>Rubrobacter</taxon>
    </lineage>
</organism>
<dbReference type="InterPro" id="IPR036291">
    <property type="entry name" value="NAD(P)-bd_dom_sf"/>
</dbReference>
<evidence type="ECO:0000313" key="3">
    <source>
        <dbReference type="Proteomes" id="UP000502706"/>
    </source>
</evidence>
<dbReference type="Gene3D" id="3.40.50.720">
    <property type="entry name" value="NAD(P)-binding Rossmann-like Domain"/>
    <property type="match status" value="1"/>
</dbReference>
<dbReference type="InterPro" id="IPR001509">
    <property type="entry name" value="Epimerase_deHydtase"/>
</dbReference>
<reference evidence="2 3" key="1">
    <citation type="submission" date="2019-10" db="EMBL/GenBank/DDBJ databases">
        <title>Rubrobacter sp nov SCSIO 52915 isolated from a deep-sea sediment in the South China Sea.</title>
        <authorList>
            <person name="Chen R.W."/>
        </authorList>
    </citation>
    <scope>NUCLEOTIDE SEQUENCE [LARGE SCALE GENOMIC DNA]</scope>
    <source>
        <strain evidence="2 3">SCSIO 52915</strain>
    </source>
</reference>